<evidence type="ECO:0000313" key="2">
    <source>
        <dbReference type="EMBL" id="HIZ31050.1"/>
    </source>
</evidence>
<dbReference type="GO" id="GO:0006047">
    <property type="term" value="P:UDP-N-acetylglucosamine metabolic process"/>
    <property type="evidence" value="ECO:0007669"/>
    <property type="project" value="InterPro"/>
</dbReference>
<comment type="caution">
    <text evidence="2">The sequence shown here is derived from an EMBL/GenBank/DDBJ whole genome shotgun (WGS) entry which is preliminary data.</text>
</comment>
<dbReference type="EC" id="3.2.1.183" evidence="2"/>
<keyword evidence="2" id="KW-0326">Glycosidase</keyword>
<feature type="domain" description="UDP-N-acetylglucosamine 2-epimerase" evidence="1">
    <location>
        <begin position="25"/>
        <end position="374"/>
    </location>
</feature>
<reference evidence="2" key="1">
    <citation type="journal article" date="2021" name="PeerJ">
        <title>Extensive microbial diversity within the chicken gut microbiome revealed by metagenomics and culture.</title>
        <authorList>
            <person name="Gilroy R."/>
            <person name="Ravi A."/>
            <person name="Getino M."/>
            <person name="Pursley I."/>
            <person name="Horton D.L."/>
            <person name="Alikhan N.F."/>
            <person name="Baker D."/>
            <person name="Gharbi K."/>
            <person name="Hall N."/>
            <person name="Watson M."/>
            <person name="Adriaenssens E.M."/>
            <person name="Foster-Nyarko E."/>
            <person name="Jarju S."/>
            <person name="Secka A."/>
            <person name="Antonio M."/>
            <person name="Oren A."/>
            <person name="Chaudhuri R.R."/>
            <person name="La Ragione R."/>
            <person name="Hildebrand F."/>
            <person name="Pallen M.J."/>
        </authorList>
    </citation>
    <scope>NUCLEOTIDE SEQUENCE</scope>
    <source>
        <strain evidence="2">ChiGjej4B4-18154</strain>
    </source>
</reference>
<dbReference type="Proteomes" id="UP000824035">
    <property type="component" value="Unassembled WGS sequence"/>
</dbReference>
<dbReference type="PANTHER" id="PTHR43174:SF3">
    <property type="entry name" value="UDP-N-ACETYLGLUCOSAMINE 2-EPIMERASE"/>
    <property type="match status" value="1"/>
</dbReference>
<sequence length="396" mass="41836">MEQPLIAVVTGTRAEYGLLRPVLQKLAARQDAKLALLVTGAHLSARHGATVSEIEGDGMPIAARIPILFEEDEGPLATAKAVERTIRGFSEWFAEHKPACCLVLGDRYEILAAAEAAAFAGVPVAHISGGDVTLGAQDDWYRHCLTKIAHLHFPSCEESANRVIRMGEAPATVFNVGGLGDENIRTMEKLDAAALSESVGFDLTRPFGLVTFHPQTAGDVDVTAQMRALLDAMDELTRTEGLVWLVTKSNADAGGLAINAMWDEWGEQHPDTAAVRASLGAKRYLSAMAAAALVLGNSSSGVVETPTFGVPTVNVGGRQEGRPLCANVLCCPAEKEAVVAAVRKAVSPEFAAVAKGAKSPYNGGDTSGKIVDILLEQVRRPEFGAPKVFYDGPAGR</sequence>
<accession>A0A9D2E584</accession>
<proteinExistence type="predicted"/>
<organism evidence="2 3">
    <name type="scientific">Candidatus Allofournierella merdipullorum</name>
    <dbReference type="NCBI Taxonomy" id="2838595"/>
    <lineage>
        <taxon>Bacteria</taxon>
        <taxon>Bacillati</taxon>
        <taxon>Bacillota</taxon>
        <taxon>Clostridia</taxon>
        <taxon>Eubacteriales</taxon>
        <taxon>Oscillospiraceae</taxon>
        <taxon>Allofournierella</taxon>
    </lineage>
</organism>
<keyword evidence="2" id="KW-0378">Hydrolase</keyword>
<evidence type="ECO:0000259" key="1">
    <source>
        <dbReference type="Pfam" id="PF02350"/>
    </source>
</evidence>
<dbReference type="InterPro" id="IPR029767">
    <property type="entry name" value="WecB-like"/>
</dbReference>
<dbReference type="NCBIfam" id="TIGR03568">
    <property type="entry name" value="NeuC_NnaA"/>
    <property type="match status" value="1"/>
</dbReference>
<dbReference type="GO" id="GO:0004553">
    <property type="term" value="F:hydrolase activity, hydrolyzing O-glycosyl compounds"/>
    <property type="evidence" value="ECO:0007669"/>
    <property type="project" value="InterPro"/>
</dbReference>
<dbReference type="Gene3D" id="3.40.50.2000">
    <property type="entry name" value="Glycogen Phosphorylase B"/>
    <property type="match status" value="2"/>
</dbReference>
<name>A0A9D2E584_9FIRM</name>
<protein>
    <submittedName>
        <fullName evidence="2">UDP-N-acetylglucosamine 2-epimerase (Hydrolyzing)</fullName>
        <ecNumber evidence="2">3.2.1.183</ecNumber>
    </submittedName>
</protein>
<dbReference type="PANTHER" id="PTHR43174">
    <property type="entry name" value="UDP-N-ACETYLGLUCOSAMINE 2-EPIMERASE"/>
    <property type="match status" value="1"/>
</dbReference>
<dbReference type="AlphaFoldDB" id="A0A9D2E584"/>
<dbReference type="EMBL" id="DXBV01000071">
    <property type="protein sequence ID" value="HIZ31050.1"/>
    <property type="molecule type" value="Genomic_DNA"/>
</dbReference>
<reference evidence="2" key="2">
    <citation type="submission" date="2021-04" db="EMBL/GenBank/DDBJ databases">
        <authorList>
            <person name="Gilroy R."/>
        </authorList>
    </citation>
    <scope>NUCLEOTIDE SEQUENCE</scope>
    <source>
        <strain evidence="2">ChiGjej4B4-18154</strain>
    </source>
</reference>
<evidence type="ECO:0000313" key="3">
    <source>
        <dbReference type="Proteomes" id="UP000824035"/>
    </source>
</evidence>
<dbReference type="Pfam" id="PF02350">
    <property type="entry name" value="Epimerase_2"/>
    <property type="match status" value="1"/>
</dbReference>
<dbReference type="InterPro" id="IPR020004">
    <property type="entry name" value="UDP-GlcNAc_Epase"/>
</dbReference>
<dbReference type="SUPFAM" id="SSF53756">
    <property type="entry name" value="UDP-Glycosyltransferase/glycogen phosphorylase"/>
    <property type="match status" value="1"/>
</dbReference>
<gene>
    <name evidence="2" type="primary">neuC</name>
    <name evidence="2" type="ORF">H9813_07480</name>
</gene>
<dbReference type="InterPro" id="IPR003331">
    <property type="entry name" value="UDP_GlcNAc_Epimerase_2_dom"/>
</dbReference>